<comment type="caution">
    <text evidence="2">The sequence shown here is derived from an EMBL/GenBank/DDBJ whole genome shotgun (WGS) entry which is preliminary data.</text>
</comment>
<dbReference type="InterPro" id="IPR049236">
    <property type="entry name" value="DUF6850"/>
</dbReference>
<organism evidence="2 3">
    <name type="scientific">Prevotella histicola</name>
    <dbReference type="NCBI Taxonomy" id="470565"/>
    <lineage>
        <taxon>Bacteria</taxon>
        <taxon>Pseudomonadati</taxon>
        <taxon>Bacteroidota</taxon>
        <taxon>Bacteroidia</taxon>
        <taxon>Bacteroidales</taxon>
        <taxon>Prevotellaceae</taxon>
        <taxon>Prevotella</taxon>
    </lineage>
</organism>
<feature type="domain" description="DUF6850" evidence="1">
    <location>
        <begin position="49"/>
        <end position="538"/>
    </location>
</feature>
<dbReference type="Proteomes" id="UP000757461">
    <property type="component" value="Unassembled WGS sequence"/>
</dbReference>
<sequence length="538" mass="61178">MQRRLLSIVLAGILFSIGINAQEPSRDSLLHRDFSFISNADPWLSSRNAAALSRFKTQNVSMAELYVQYGKGGFVNYDASPRVLQAGAEVASFYRLTDKIVMSGSMKYDNFSGHDMSGSAFAQTSRLPFDIVEDSLTHAGTKHRDTYQLVGALSWDFYKGLSLGAKFDFTAANIAKYKDLRHKTKLMDMTVSAGVYVPLHAVSIGLNYAYRRNTQSLAFSTYATSAQDYVSYINYGPWIGTLEQFGNTGFTDNSREQPLLSEYHGIGIQAGWDILPSLSWFNDMDYSYRKGYYGRKSPYTIVYANHHSHLFNYHSRLSLKLSRQVHNLDFSFSSENLVNDMTAYRMNRNTQGASYYEYLNPVKSANKAWNEVHIGYTGYYGIVRELPLWTVQTGLNFSQRKQTGYLYPYLRRQDLRTTEPYVSLSRNVIMRKGVFSLQAGYAYKTGSGDAFEDETMAKPSDKQKGFPVMEAFMYREYKYLTALQYALNMGVKYAFVPPSTRMKTYIALDFSHRHACDDNVFLVGKNHTVGRLTVGCTF</sequence>
<dbReference type="EMBL" id="JABZSQ010000063">
    <property type="protein sequence ID" value="MBF1414843.1"/>
    <property type="molecule type" value="Genomic_DNA"/>
</dbReference>
<evidence type="ECO:0000313" key="3">
    <source>
        <dbReference type="Proteomes" id="UP000757461"/>
    </source>
</evidence>
<accession>A0A930N555</accession>
<protein>
    <recommendedName>
        <fullName evidence="1">DUF6850 domain-containing protein</fullName>
    </recommendedName>
</protein>
<evidence type="ECO:0000259" key="1">
    <source>
        <dbReference type="Pfam" id="PF21012"/>
    </source>
</evidence>
<dbReference type="Pfam" id="PF21012">
    <property type="entry name" value="DUF6850"/>
    <property type="match status" value="1"/>
</dbReference>
<dbReference type="AlphaFoldDB" id="A0A930N555"/>
<proteinExistence type="predicted"/>
<reference evidence="2" key="1">
    <citation type="submission" date="2020-04" db="EMBL/GenBank/DDBJ databases">
        <title>Deep metagenomics examines the oral microbiome during advanced dental caries in children, revealing novel taxa and co-occurrences with host molecules.</title>
        <authorList>
            <person name="Baker J.L."/>
            <person name="Morton J.T."/>
            <person name="Dinis M."/>
            <person name="Alvarez R."/>
            <person name="Tran N.C."/>
            <person name="Knight R."/>
            <person name="Edlund A."/>
        </authorList>
    </citation>
    <scope>NUCLEOTIDE SEQUENCE</scope>
    <source>
        <strain evidence="2">JCVI_25_bin.9</strain>
    </source>
</reference>
<gene>
    <name evidence="2" type="ORF">HXN33_04585</name>
</gene>
<evidence type="ECO:0000313" key="2">
    <source>
        <dbReference type="EMBL" id="MBF1414843.1"/>
    </source>
</evidence>
<name>A0A930N555_9BACT</name>